<dbReference type="EC" id="3.6.1.23" evidence="1"/>
<organism evidence="1">
    <name type="scientific">Macrococcus psychrotolerans</name>
    <dbReference type="NCBI Taxonomy" id="3039389"/>
    <lineage>
        <taxon>Bacteria</taxon>
        <taxon>Bacillati</taxon>
        <taxon>Bacillota</taxon>
        <taxon>Bacilli</taxon>
        <taxon>Bacillales</taxon>
        <taxon>Staphylococcaceae</taxon>
        <taxon>Macrococcus</taxon>
    </lineage>
</organism>
<dbReference type="Gene3D" id="1.10.4010.10">
    <property type="entry name" value="Type II deoxyuridine triphosphatase"/>
    <property type="match status" value="1"/>
</dbReference>
<accession>A0AAU6RHR3</accession>
<dbReference type="GO" id="GO:0004170">
    <property type="term" value="F:dUTP diphosphatase activity"/>
    <property type="evidence" value="ECO:0007669"/>
    <property type="project" value="UniProtKB-EC"/>
</dbReference>
<dbReference type="InterPro" id="IPR016947">
    <property type="entry name" value="UCP030140"/>
</dbReference>
<dbReference type="CDD" id="cd11527">
    <property type="entry name" value="NTP-PPase_dUTPase"/>
    <property type="match status" value="1"/>
</dbReference>
<name>A0AAU6RHR3_9STAP</name>
<reference evidence="1" key="1">
    <citation type="submission" date="2023-04" db="EMBL/GenBank/DDBJ databases">
        <title>Macrococci isolated from food, foodproducing animals, and human clinical materials.</title>
        <authorList>
            <person name="Maslanova I."/>
            <person name="Svec P."/>
            <person name="Sedlacek I."/>
            <person name="Novakova D."/>
            <person name="Keller J.E."/>
            <person name="Schwendener S."/>
            <person name="Finstrlova A."/>
            <person name="Botka T."/>
            <person name="Kovarovic V."/>
            <person name="Petras P."/>
            <person name="Perreten V."/>
            <person name="Pantucek R."/>
        </authorList>
    </citation>
    <scope>NUCLEOTIDE SEQUENCE</scope>
    <source>
        <strain evidence="1">NRL/St 13/116</strain>
    </source>
</reference>
<dbReference type="Pfam" id="PF08761">
    <property type="entry name" value="dUTPase_2"/>
    <property type="match status" value="1"/>
</dbReference>
<proteinExistence type="predicted"/>
<dbReference type="PIRSF" id="PIRSF030140">
    <property type="entry name" value="UCP030140"/>
    <property type="match status" value="1"/>
</dbReference>
<keyword evidence="1" id="KW-0378">Hydrolase</keyword>
<protein>
    <submittedName>
        <fullName evidence="1">dUTP diphosphatase</fullName>
        <ecNumber evidence="1">3.6.1.23</ecNumber>
    </submittedName>
</protein>
<dbReference type="RefSeq" id="WP_420496576.1">
    <property type="nucleotide sequence ID" value="NZ_CP124585.1"/>
</dbReference>
<gene>
    <name evidence="1" type="ORF">QA540_05055</name>
</gene>
<dbReference type="EMBL" id="CP124585">
    <property type="protein sequence ID" value="WZE69773.1"/>
    <property type="molecule type" value="Genomic_DNA"/>
</dbReference>
<dbReference type="SUPFAM" id="SSF101386">
    <property type="entry name" value="all-alpha NTP pyrophosphatases"/>
    <property type="match status" value="1"/>
</dbReference>
<sequence length="176" mass="20772">MIKMTTELFEKFSKKQEELDSMIREKHNISTLVWQNDLNVNHVLALKVEMAEFVNECHDAWKYWKQKSIVPDRLLDEAVDVIHFLHLLFNKDTSKTDYENVRGINEAIKNSLDVLKEANGDFKGLLLSFVVVDDLYYIYAQLLIILDHYAFTLEDIEQAYDRKNAENHARQERGTY</sequence>
<dbReference type="AlphaFoldDB" id="A0AAU6RHR3"/>
<dbReference type="InterPro" id="IPR014871">
    <property type="entry name" value="dUTPase/dCTP_pyrophosphatase"/>
</dbReference>
<evidence type="ECO:0000313" key="1">
    <source>
        <dbReference type="EMBL" id="WZE69773.1"/>
    </source>
</evidence>